<dbReference type="EMBL" id="RAPE01000012">
    <property type="protein sequence ID" value="RKF12233.1"/>
    <property type="molecule type" value="Genomic_DNA"/>
</dbReference>
<evidence type="ECO:0000313" key="3">
    <source>
        <dbReference type="Proteomes" id="UP000281128"/>
    </source>
</evidence>
<reference evidence="2 3" key="1">
    <citation type="submission" date="2018-09" db="EMBL/GenBank/DDBJ databases">
        <title>Roseovarius spongiae sp. nov., isolated from a marine sponge.</title>
        <authorList>
            <person name="Zhuang L."/>
            <person name="Luo L."/>
        </authorList>
    </citation>
    <scope>NUCLEOTIDE SEQUENCE [LARGE SCALE GENOMIC DNA]</scope>
    <source>
        <strain evidence="2 3">HN-E21</strain>
    </source>
</reference>
<keyword evidence="1" id="KW-1133">Transmembrane helix</keyword>
<accession>A0A3A8B6U6</accession>
<keyword evidence="1" id="KW-0472">Membrane</keyword>
<gene>
    <name evidence="2" type="ORF">D6850_19140</name>
</gene>
<dbReference type="InterPro" id="IPR036866">
    <property type="entry name" value="RibonucZ/Hydroxyglut_hydro"/>
</dbReference>
<dbReference type="OrthoDB" id="9768813at2"/>
<dbReference type="Proteomes" id="UP000281128">
    <property type="component" value="Unassembled WGS sequence"/>
</dbReference>
<sequence length="376" mass="42364">MQAHANFFPLGNADTARLDLADGRKILIDYAAMRDKDDDDDQRCDLPETLRRDLDKAGCDYFDAVCITHTDTDHCKGFGEFFWLDHAACYQGKDRIKIKELWVPAAAILEDNLKDDARIVRAEARHRLRQGKGIRVFSRPERLKAWMDAEGIDFKSRKHLIVDAGKLIPGYALTGPERVEFFVHCPFGWRQDENTVVDRNEDSIVMQATFIEGDRKTRLLLASDVNYETLSAIVQVTRKHGNEDRLAWDLMKLPHHCSYKSLGLERGTDETVPDPDVKWLFENQRQPGSDIVSPSWPIPAKASKADNDVQPPHRQAANYHRRITGAHDGEFIVTMEYPSKSSPKPFAYKITAFGFALVLSAPMVAGTAAAASPRAG</sequence>
<name>A0A3A8B6U6_9RHOB</name>
<dbReference type="SUPFAM" id="SSF56281">
    <property type="entry name" value="Metallo-hydrolase/oxidoreductase"/>
    <property type="match status" value="1"/>
</dbReference>
<organism evidence="2 3">
    <name type="scientific">Roseovarius spongiae</name>
    <dbReference type="NCBI Taxonomy" id="2320272"/>
    <lineage>
        <taxon>Bacteria</taxon>
        <taxon>Pseudomonadati</taxon>
        <taxon>Pseudomonadota</taxon>
        <taxon>Alphaproteobacteria</taxon>
        <taxon>Rhodobacterales</taxon>
        <taxon>Roseobacteraceae</taxon>
        <taxon>Roseovarius</taxon>
    </lineage>
</organism>
<dbReference type="AlphaFoldDB" id="A0A3A8B6U6"/>
<evidence type="ECO:0000256" key="1">
    <source>
        <dbReference type="SAM" id="Phobius"/>
    </source>
</evidence>
<evidence type="ECO:0008006" key="4">
    <source>
        <dbReference type="Google" id="ProtNLM"/>
    </source>
</evidence>
<evidence type="ECO:0000313" key="2">
    <source>
        <dbReference type="EMBL" id="RKF12233.1"/>
    </source>
</evidence>
<comment type="caution">
    <text evidence="2">The sequence shown here is derived from an EMBL/GenBank/DDBJ whole genome shotgun (WGS) entry which is preliminary data.</text>
</comment>
<keyword evidence="3" id="KW-1185">Reference proteome</keyword>
<dbReference type="Gene3D" id="3.60.15.10">
    <property type="entry name" value="Ribonuclease Z/Hydroxyacylglutathione hydrolase-like"/>
    <property type="match status" value="1"/>
</dbReference>
<keyword evidence="1" id="KW-0812">Transmembrane</keyword>
<feature type="transmembrane region" description="Helical" evidence="1">
    <location>
        <begin position="346"/>
        <end position="371"/>
    </location>
</feature>
<protein>
    <recommendedName>
        <fullName evidence="4">MBL fold metallo-hydrolase</fullName>
    </recommendedName>
</protein>
<proteinExistence type="predicted"/>
<dbReference type="RefSeq" id="WP_121169220.1">
    <property type="nucleotide sequence ID" value="NZ_RAPE01000012.1"/>
</dbReference>